<dbReference type="Gene3D" id="3.20.20.450">
    <property type="entry name" value="EAL domain"/>
    <property type="match status" value="1"/>
</dbReference>
<dbReference type="InterPro" id="IPR050706">
    <property type="entry name" value="Cyclic-di-GMP_PDE-like"/>
</dbReference>
<dbReference type="Pfam" id="PF00990">
    <property type="entry name" value="GGDEF"/>
    <property type="match status" value="1"/>
</dbReference>
<protein>
    <submittedName>
        <fullName evidence="4">Diguanylate cyclase (GGDEF)-like protein</fullName>
    </submittedName>
</protein>
<dbReference type="NCBIfam" id="TIGR00254">
    <property type="entry name" value="GGDEF"/>
    <property type="match status" value="1"/>
</dbReference>
<keyword evidence="5" id="KW-1185">Reference proteome</keyword>
<evidence type="ECO:0000313" key="5">
    <source>
        <dbReference type="Proteomes" id="UP000246352"/>
    </source>
</evidence>
<dbReference type="PROSITE" id="PS50887">
    <property type="entry name" value="GGDEF"/>
    <property type="match status" value="1"/>
</dbReference>
<dbReference type="CDD" id="cd01949">
    <property type="entry name" value="GGDEF"/>
    <property type="match status" value="1"/>
</dbReference>
<evidence type="ECO:0000259" key="3">
    <source>
        <dbReference type="PROSITE" id="PS50887"/>
    </source>
</evidence>
<dbReference type="GO" id="GO:0071111">
    <property type="term" value="F:cyclic-guanylate-specific phosphodiesterase activity"/>
    <property type="evidence" value="ECO:0007669"/>
    <property type="project" value="InterPro"/>
</dbReference>
<dbReference type="SMART" id="SM00052">
    <property type="entry name" value="EAL"/>
    <property type="match status" value="1"/>
</dbReference>
<keyword evidence="1" id="KW-0812">Transmembrane</keyword>
<dbReference type="InterPro" id="IPR001633">
    <property type="entry name" value="EAL_dom"/>
</dbReference>
<gene>
    <name evidence="4" type="ORF">DFR52_104185</name>
</gene>
<dbReference type="EMBL" id="QGTR01000004">
    <property type="protein sequence ID" value="PWV98894.1"/>
    <property type="molecule type" value="Genomic_DNA"/>
</dbReference>
<dbReference type="Proteomes" id="UP000246352">
    <property type="component" value="Unassembled WGS sequence"/>
</dbReference>
<dbReference type="PANTHER" id="PTHR33121">
    <property type="entry name" value="CYCLIC DI-GMP PHOSPHODIESTERASE PDEF"/>
    <property type="match status" value="1"/>
</dbReference>
<dbReference type="SUPFAM" id="SSF141868">
    <property type="entry name" value="EAL domain-like"/>
    <property type="match status" value="1"/>
</dbReference>
<dbReference type="SMART" id="SM00267">
    <property type="entry name" value="GGDEF"/>
    <property type="match status" value="1"/>
</dbReference>
<keyword evidence="1" id="KW-1133">Transmembrane helix</keyword>
<dbReference type="CDD" id="cd01948">
    <property type="entry name" value="EAL"/>
    <property type="match status" value="1"/>
</dbReference>
<reference evidence="4 5" key="1">
    <citation type="submission" date="2018-05" db="EMBL/GenBank/DDBJ databases">
        <title>Genomic Encyclopedia of Type Strains, Phase IV (KMG-IV): sequencing the most valuable type-strain genomes for metagenomic binning, comparative biology and taxonomic classification.</title>
        <authorList>
            <person name="Goeker M."/>
        </authorList>
    </citation>
    <scope>NUCLEOTIDE SEQUENCE [LARGE SCALE GENOMIC DNA]</scope>
    <source>
        <strain evidence="4 5">DSM 16791</strain>
    </source>
</reference>
<dbReference type="InterPro" id="IPR000160">
    <property type="entry name" value="GGDEF_dom"/>
</dbReference>
<dbReference type="PROSITE" id="PS50883">
    <property type="entry name" value="EAL"/>
    <property type="match status" value="1"/>
</dbReference>
<feature type="domain" description="GGDEF" evidence="3">
    <location>
        <begin position="181"/>
        <end position="315"/>
    </location>
</feature>
<comment type="caution">
    <text evidence="4">The sequence shown here is derived from an EMBL/GenBank/DDBJ whole genome shotgun (WGS) entry which is preliminary data.</text>
</comment>
<dbReference type="InterPro" id="IPR043128">
    <property type="entry name" value="Rev_trsase/Diguanyl_cyclase"/>
</dbReference>
<sequence length="582" mass="63984">MGKFRPERQAGSLVCRISKPLNLWNKQDGHWLCFPRIPTRWRPSASGRPAPWDEVVSFSLRREREAIEVRRKRKAGVEALFGALILGVIATAAVLEAVRWKFGPGLEGNGWLFPAGSIALATSFAAYGGIWLAFSRRIDTLRKMHTEAVALSQRDSLTGTYMRDHFVRKLKAELSEAGRFGHAALLVFDIDHFKQFNDTHGHSFGDQVLQFFTASVREALPGATIGRLGGDEFALFLRHSDPLTRTYLDSACQTLLALLASGLAVGPRRLAITASIGIALAPEHGKSCATLMSKADMAMYLSKKNGRACWTYFDETMLTDARNERALERELRAAILLGHFRIAYQPIVDGKGEVVAMEALLRWQHQLRGTIAPDVFIPIAEQSSLIHDLGLMVLEMVCRDMPLLPAVPINVNISAKQLRLPDLLAQYLAILATHGIDPSQIVIEITESASLTANAKIIAAITAIRAAGFKVALDDFGMGYSEFNQLRHLPYDTIKIDKSYIRNLGQDAVTDIFVNAVVEIARTFGKSVVAEGIESEDDRIRAGIAGCTCFQGYHYGRPAFLEAGPMSLAMIAAEPGAERLLA</sequence>
<dbReference type="Pfam" id="PF00563">
    <property type="entry name" value="EAL"/>
    <property type="match status" value="1"/>
</dbReference>
<feature type="domain" description="EAL" evidence="2">
    <location>
        <begin position="324"/>
        <end position="572"/>
    </location>
</feature>
<organism evidence="4 5">
    <name type="scientific">Hoeflea marina</name>
    <dbReference type="NCBI Taxonomy" id="274592"/>
    <lineage>
        <taxon>Bacteria</taxon>
        <taxon>Pseudomonadati</taxon>
        <taxon>Pseudomonadota</taxon>
        <taxon>Alphaproteobacteria</taxon>
        <taxon>Hyphomicrobiales</taxon>
        <taxon>Rhizobiaceae</taxon>
        <taxon>Hoeflea</taxon>
    </lineage>
</organism>
<dbReference type="AlphaFoldDB" id="A0A317PFU6"/>
<evidence type="ECO:0000313" key="4">
    <source>
        <dbReference type="EMBL" id="PWV98894.1"/>
    </source>
</evidence>
<evidence type="ECO:0000256" key="1">
    <source>
        <dbReference type="SAM" id="Phobius"/>
    </source>
</evidence>
<dbReference type="SUPFAM" id="SSF55073">
    <property type="entry name" value="Nucleotide cyclase"/>
    <property type="match status" value="1"/>
</dbReference>
<feature type="transmembrane region" description="Helical" evidence="1">
    <location>
        <begin position="111"/>
        <end position="134"/>
    </location>
</feature>
<accession>A0A317PFU6</accession>
<evidence type="ECO:0000259" key="2">
    <source>
        <dbReference type="PROSITE" id="PS50883"/>
    </source>
</evidence>
<feature type="transmembrane region" description="Helical" evidence="1">
    <location>
        <begin position="79"/>
        <end position="99"/>
    </location>
</feature>
<name>A0A317PFU6_9HYPH</name>
<dbReference type="PANTHER" id="PTHR33121:SF79">
    <property type="entry name" value="CYCLIC DI-GMP PHOSPHODIESTERASE PDED-RELATED"/>
    <property type="match status" value="1"/>
</dbReference>
<dbReference type="InterPro" id="IPR029787">
    <property type="entry name" value="Nucleotide_cyclase"/>
</dbReference>
<proteinExistence type="predicted"/>
<dbReference type="InterPro" id="IPR035919">
    <property type="entry name" value="EAL_sf"/>
</dbReference>
<keyword evidence="1" id="KW-0472">Membrane</keyword>
<dbReference type="Gene3D" id="3.30.70.270">
    <property type="match status" value="1"/>
</dbReference>